<protein>
    <submittedName>
        <fullName evidence="1">HAD hydrolase-like protein</fullName>
    </submittedName>
</protein>
<dbReference type="EMBL" id="JAHOGA010000070">
    <property type="protein sequence ID" value="MBV3490637.1"/>
    <property type="molecule type" value="Genomic_DNA"/>
</dbReference>
<dbReference type="Pfam" id="PF00702">
    <property type="entry name" value="Hydrolase"/>
    <property type="match status" value="1"/>
</dbReference>
<dbReference type="RefSeq" id="WP_117849208.1">
    <property type="nucleotide sequence ID" value="NZ_CAXSLB010000004.1"/>
</dbReference>
<dbReference type="GO" id="GO:0016787">
    <property type="term" value="F:hydrolase activity"/>
    <property type="evidence" value="ECO:0007669"/>
    <property type="project" value="UniProtKB-KW"/>
</dbReference>
<proteinExistence type="predicted"/>
<dbReference type="Proteomes" id="UP000758576">
    <property type="component" value="Unassembled WGS sequence"/>
</dbReference>
<name>A0A415NW21_PHOVU</name>
<dbReference type="InterPro" id="IPR036412">
    <property type="entry name" value="HAD-like_sf"/>
</dbReference>
<dbReference type="Gene3D" id="1.10.150.400">
    <property type="match status" value="1"/>
</dbReference>
<keyword evidence="1" id="KW-0378">Hydrolase</keyword>
<comment type="caution">
    <text evidence="1">The sequence shown here is derived from an EMBL/GenBank/DDBJ whole genome shotgun (WGS) entry which is preliminary data.</text>
</comment>
<organism evidence="1 2">
    <name type="scientific">Phocaeicola vulgatus</name>
    <name type="common">Bacteroides vulgatus</name>
    <dbReference type="NCBI Taxonomy" id="821"/>
    <lineage>
        <taxon>Bacteria</taxon>
        <taxon>Pseudomonadati</taxon>
        <taxon>Bacteroidota</taxon>
        <taxon>Bacteroidia</taxon>
        <taxon>Bacteroidales</taxon>
        <taxon>Bacteroidaceae</taxon>
        <taxon>Phocaeicola</taxon>
    </lineage>
</organism>
<dbReference type="Gene3D" id="3.40.50.1000">
    <property type="entry name" value="HAD superfamily/HAD-like"/>
    <property type="match status" value="1"/>
</dbReference>
<gene>
    <name evidence="1" type="ORF">KSX14_18850</name>
</gene>
<accession>A0A415NW21</accession>
<sequence length="229" mass="26587">MKIKKELYKAQKYDIVSFDIFDTLIERNVEKPTDIFFQVGVGCFSNYEMAMDFQKRRIIAEHIARNISKTGEVNLDDIYNALEGYDFETCKKLKNEEIHTEINSCYPRSQIVELFNELKNMGVPLVLISDMYLPKNCLIKILTKCGIDGYKALFVSNEYGCDKISGDLFKIVHKEWRIKDVAHLHYGDSIKADILGARKAKVTPCLVLKRNWFKLFINKLYESIGSKCR</sequence>
<evidence type="ECO:0000313" key="1">
    <source>
        <dbReference type="EMBL" id="MBV3490637.1"/>
    </source>
</evidence>
<dbReference type="SUPFAM" id="SSF56784">
    <property type="entry name" value="HAD-like"/>
    <property type="match status" value="1"/>
</dbReference>
<dbReference type="InterPro" id="IPR023214">
    <property type="entry name" value="HAD_sf"/>
</dbReference>
<reference evidence="1" key="1">
    <citation type="submission" date="2021-06" db="EMBL/GenBank/DDBJ databases">
        <title>Collection of gut derived symbiotic bacterial strains cultured from healthy donors.</title>
        <authorList>
            <person name="Lin H."/>
            <person name="Littmann E."/>
            <person name="Pamer E.G."/>
        </authorList>
    </citation>
    <scope>NUCLEOTIDE SEQUENCE</scope>
    <source>
        <strain evidence="1">MSK.19.85</strain>
    </source>
</reference>
<dbReference type="AlphaFoldDB" id="A0A415NW21"/>
<evidence type="ECO:0000313" key="2">
    <source>
        <dbReference type="Proteomes" id="UP000758576"/>
    </source>
</evidence>